<name>A0ABQ5SHU7_9CHLO</name>
<accession>A0ABQ5SHU7</accession>
<proteinExistence type="predicted"/>
<organism evidence="3 4">
    <name type="scientific">Volvox africanus</name>
    <dbReference type="NCBI Taxonomy" id="51714"/>
    <lineage>
        <taxon>Eukaryota</taxon>
        <taxon>Viridiplantae</taxon>
        <taxon>Chlorophyta</taxon>
        <taxon>core chlorophytes</taxon>
        <taxon>Chlorophyceae</taxon>
        <taxon>CS clade</taxon>
        <taxon>Chlamydomonadales</taxon>
        <taxon>Volvocaceae</taxon>
        <taxon>Volvox</taxon>
    </lineage>
</organism>
<evidence type="ECO:0000313" key="4">
    <source>
        <dbReference type="Proteomes" id="UP001165090"/>
    </source>
</evidence>
<gene>
    <name evidence="3" type="ORF">VaNZ11_013579</name>
</gene>
<evidence type="ECO:0000313" key="3">
    <source>
        <dbReference type="EMBL" id="GLI69038.1"/>
    </source>
</evidence>
<reference evidence="3 4" key="1">
    <citation type="journal article" date="2023" name="IScience">
        <title>Expanded male sex-determining region conserved during the evolution of homothallism in the green alga Volvox.</title>
        <authorList>
            <person name="Yamamoto K."/>
            <person name="Matsuzaki R."/>
            <person name="Mahakham W."/>
            <person name="Heman W."/>
            <person name="Sekimoto H."/>
            <person name="Kawachi M."/>
            <person name="Minakuchi Y."/>
            <person name="Toyoda A."/>
            <person name="Nozaki H."/>
        </authorList>
    </citation>
    <scope>NUCLEOTIDE SEQUENCE [LARGE SCALE GENOMIC DNA]</scope>
    <source>
        <strain evidence="3 4">NIES-4468</strain>
    </source>
</reference>
<evidence type="ECO:0000256" key="1">
    <source>
        <dbReference type="ARBA" id="ARBA00004430"/>
    </source>
</evidence>
<dbReference type="InterPro" id="IPR032675">
    <property type="entry name" value="LRR_dom_sf"/>
</dbReference>
<comment type="caution">
    <text evidence="3">The sequence shown here is derived from an EMBL/GenBank/DDBJ whole genome shotgun (WGS) entry which is preliminary data.</text>
</comment>
<dbReference type="EMBL" id="BSDZ01000080">
    <property type="protein sequence ID" value="GLI69038.1"/>
    <property type="molecule type" value="Genomic_DNA"/>
</dbReference>
<sequence length="559" mass="61027">LEYVVVQWLVSFSKAESQVRLTSFLNSECSKGLRCALHSTSHSYWKTTNPCKYHALLRVYIPILAIQPSCTPAAHHSLRACTPYTAGFPGDIPEPELLINIYDLYRTRFQVVPRDHGAHLRHLLVLQAFAEEWQVRELRLPLPQPRSCRALSQLHLVGSHLRHLELLEAAWMTDLTFLQVPPPQQSGAELPTPPAMRTLQLDLTGNCVTTAKFVEPSMGSQNVPVLQLQPHAEPLRLTCLALRGCRELNPAALGPGLLGMAPWLQVLDLSGAERLDDSCAAVLAALKKLQVLNLNYTAVGDATLAALTYGSRVWAWSRSHGVPPPPEAAAWPELSIQHWHLAGTRVTGSGLALLAETSRLVFLDVRGSGVPRAALRPLESRFQLTLVQGAVLARSNALAAALVNHPQHLACACSPADMAALGPISSTPSASRTSRRRQMLRRRRQHNLPGATPVEKVRYGEKVLRRADEVPPGGEVTGMGPTASGTGQGDGGGEEMSPATSAVSQHPVWGSREEGVEVQGIMLAADRQQQWMTRGIRDMIDESEQLLRLEAQHGHHGWG</sequence>
<dbReference type="Gene3D" id="3.80.10.10">
    <property type="entry name" value="Ribonuclease Inhibitor"/>
    <property type="match status" value="1"/>
</dbReference>
<dbReference type="SUPFAM" id="SSF52047">
    <property type="entry name" value="RNI-like"/>
    <property type="match status" value="1"/>
</dbReference>
<protein>
    <submittedName>
        <fullName evidence="3">Uncharacterized protein</fullName>
    </submittedName>
</protein>
<feature type="region of interest" description="Disordered" evidence="2">
    <location>
        <begin position="469"/>
        <end position="508"/>
    </location>
</feature>
<comment type="subcellular location">
    <subcellularLocation>
        <location evidence="1">Cytoplasm</location>
        <location evidence="1">Cytoskeleton</location>
        <location evidence="1">Cilium axoneme</location>
    </subcellularLocation>
</comment>
<keyword evidence="4" id="KW-1185">Reference proteome</keyword>
<dbReference type="Proteomes" id="UP001165090">
    <property type="component" value="Unassembled WGS sequence"/>
</dbReference>
<evidence type="ECO:0000256" key="2">
    <source>
        <dbReference type="SAM" id="MobiDB-lite"/>
    </source>
</evidence>
<feature type="non-terminal residue" evidence="3">
    <location>
        <position position="1"/>
    </location>
</feature>